<dbReference type="FunCoup" id="G0MN93">
    <property type="interactions" value="1899"/>
</dbReference>
<organism evidence="3">
    <name type="scientific">Caenorhabditis brenneri</name>
    <name type="common">Nematode worm</name>
    <dbReference type="NCBI Taxonomy" id="135651"/>
    <lineage>
        <taxon>Eukaryota</taxon>
        <taxon>Metazoa</taxon>
        <taxon>Ecdysozoa</taxon>
        <taxon>Nematoda</taxon>
        <taxon>Chromadorea</taxon>
        <taxon>Rhabditida</taxon>
        <taxon>Rhabditina</taxon>
        <taxon>Rhabditomorpha</taxon>
        <taxon>Rhabditoidea</taxon>
        <taxon>Rhabditidae</taxon>
        <taxon>Peloderinae</taxon>
        <taxon>Caenorhabditis</taxon>
    </lineage>
</organism>
<gene>
    <name evidence="2" type="ORF">CAEBREN_03055</name>
</gene>
<sequence length="297" mass="32781">MMLVYGKPAAFVNPAPILNKTIVWSECIQACYDYVKCVVAYQNSTGCNLFTYDYAPTVKKTTESDGFVVAFKAINTVNGGCPGGDFTNAKGFIYYIPVFFEVQVWYNITLTGSTWKISYDEIPRCPPSYFQHIDNPDGTHTCLQVLAPANVTFPHPGSYSEAVAGCKSFGATLATIDYPYYAGWFTYAIQSYINKFKAPEFYVRIDGIRKKACQSTPKTAACMSTSGFDFTSTSFKGSFDNYNFTTNSGARVESDDDCLVMVYPPATGQSMKVDVKSCSVNNKLQAYGVLCLRKAAF</sequence>
<dbReference type="AlphaFoldDB" id="G0MN93"/>
<evidence type="ECO:0000313" key="2">
    <source>
        <dbReference type="EMBL" id="EGT38312.1"/>
    </source>
</evidence>
<dbReference type="Proteomes" id="UP000008068">
    <property type="component" value="Unassembled WGS sequence"/>
</dbReference>
<protein>
    <recommendedName>
        <fullName evidence="1">PAN-3 domain-containing protein</fullName>
    </recommendedName>
</protein>
<evidence type="ECO:0000313" key="3">
    <source>
        <dbReference type="Proteomes" id="UP000008068"/>
    </source>
</evidence>
<dbReference type="OMA" id="SECIQAC"/>
<proteinExistence type="predicted"/>
<name>G0MN93_CAEBE</name>
<accession>G0MN93</accession>
<dbReference type="Pfam" id="PF08277">
    <property type="entry name" value="PAN_3"/>
    <property type="match status" value="1"/>
</dbReference>
<dbReference type="eggNOG" id="ENOG502TKKE">
    <property type="taxonomic scope" value="Eukaryota"/>
</dbReference>
<dbReference type="SUPFAM" id="SSF56436">
    <property type="entry name" value="C-type lectin-like"/>
    <property type="match status" value="1"/>
</dbReference>
<dbReference type="OrthoDB" id="5855627at2759"/>
<dbReference type="EMBL" id="GL379803">
    <property type="protein sequence ID" value="EGT38312.1"/>
    <property type="molecule type" value="Genomic_DNA"/>
</dbReference>
<dbReference type="HOGENOM" id="CLU_045736_1_0_1"/>
<dbReference type="InterPro" id="IPR016187">
    <property type="entry name" value="CTDL_fold"/>
</dbReference>
<keyword evidence="3" id="KW-1185">Reference proteome</keyword>
<feature type="domain" description="PAN-3" evidence="1">
    <location>
        <begin position="1"/>
        <end position="119"/>
    </location>
</feature>
<dbReference type="InParanoid" id="G0MN93"/>
<dbReference type="SMART" id="SM00605">
    <property type="entry name" value="CW"/>
    <property type="match status" value="1"/>
</dbReference>
<dbReference type="InterPro" id="IPR006583">
    <property type="entry name" value="PAN-3_domain"/>
</dbReference>
<dbReference type="PANTHER" id="PTHR47629:SF1">
    <property type="entry name" value="C-TYPE LECTIN DOMAIN-CONTAINING PROTEIN-RELATED"/>
    <property type="match status" value="1"/>
</dbReference>
<evidence type="ECO:0000259" key="1">
    <source>
        <dbReference type="SMART" id="SM00605"/>
    </source>
</evidence>
<dbReference type="PANTHER" id="PTHR47629">
    <property type="entry name" value="C-TYPE LECTIN-RELATED"/>
    <property type="match status" value="1"/>
</dbReference>
<reference evidence="3" key="1">
    <citation type="submission" date="2011-07" db="EMBL/GenBank/DDBJ databases">
        <authorList>
            <consortium name="Caenorhabditis brenneri Sequencing and Analysis Consortium"/>
            <person name="Wilson R.K."/>
        </authorList>
    </citation>
    <scope>NUCLEOTIDE SEQUENCE [LARGE SCALE GENOMIC DNA]</scope>
    <source>
        <strain evidence="3">PB2801</strain>
    </source>
</reference>